<dbReference type="AlphaFoldDB" id="A0A365U3Q8"/>
<accession>A0A365U3Q8</accession>
<proteinExistence type="predicted"/>
<gene>
    <name evidence="1" type="ORF">DRV85_18175</name>
</gene>
<evidence type="ECO:0000313" key="1">
    <source>
        <dbReference type="EMBL" id="RBI82656.1"/>
    </source>
</evidence>
<keyword evidence="2" id="KW-1185">Reference proteome</keyword>
<dbReference type="OrthoDB" id="6198191at2"/>
<organism evidence="1 2">
    <name type="scientific">Rhodosalinus halophilus</name>
    <dbReference type="NCBI Taxonomy" id="2259333"/>
    <lineage>
        <taxon>Bacteria</taxon>
        <taxon>Pseudomonadati</taxon>
        <taxon>Pseudomonadota</taxon>
        <taxon>Alphaproteobacteria</taxon>
        <taxon>Rhodobacterales</taxon>
        <taxon>Paracoccaceae</taxon>
        <taxon>Rhodosalinus</taxon>
    </lineage>
</organism>
<reference evidence="1 2" key="1">
    <citation type="submission" date="2018-07" db="EMBL/GenBank/DDBJ databases">
        <title>Rhodosalinus sp. strain E84T genomic sequence and assembly.</title>
        <authorList>
            <person name="Liu Z.-W."/>
            <person name="Lu D.-C."/>
        </authorList>
    </citation>
    <scope>NUCLEOTIDE SEQUENCE [LARGE SCALE GENOMIC DNA]</scope>
    <source>
        <strain evidence="1 2">E84</strain>
    </source>
</reference>
<comment type="caution">
    <text evidence="1">The sequence shown here is derived from an EMBL/GenBank/DDBJ whole genome shotgun (WGS) entry which is preliminary data.</text>
</comment>
<name>A0A365U3Q8_9RHOB</name>
<protein>
    <submittedName>
        <fullName evidence="1">Uncharacterized protein</fullName>
    </submittedName>
</protein>
<sequence>MPKTDDAALAAFVARKAEIDAALDRIRAASDDHFFASPEHVHWGHVTALADHTALLKRITDAIYAEGEHANVGTHLRSVVPVTFMD</sequence>
<dbReference type="EMBL" id="QNTQ01000030">
    <property type="protein sequence ID" value="RBI82656.1"/>
    <property type="molecule type" value="Genomic_DNA"/>
</dbReference>
<dbReference type="Proteomes" id="UP000253370">
    <property type="component" value="Unassembled WGS sequence"/>
</dbReference>
<evidence type="ECO:0000313" key="2">
    <source>
        <dbReference type="Proteomes" id="UP000253370"/>
    </source>
</evidence>